<dbReference type="Gene3D" id="3.40.50.300">
    <property type="entry name" value="P-loop containing nucleotide triphosphate hydrolases"/>
    <property type="match status" value="1"/>
</dbReference>
<dbReference type="Pfam" id="PF20441">
    <property type="entry name" value="TerL_nuclease"/>
    <property type="match status" value="1"/>
</dbReference>
<feature type="region of interest" description="Disordered" evidence="1">
    <location>
        <begin position="1"/>
        <end position="23"/>
    </location>
</feature>
<reference evidence="5" key="1">
    <citation type="journal article" date="2011" name="J. Bacteriol.">
        <title>Genome sequences of eight morphologically diverse alphaproteobacteria.</title>
        <authorList>
            <consortium name="US DOE Joint Genome Institute"/>
            <person name="Brown P.J."/>
            <person name="Kysela D.T."/>
            <person name="Buechlein A."/>
            <person name="Hemmerich C."/>
            <person name="Brun Y.V."/>
        </authorList>
    </citation>
    <scope>NUCLEOTIDE SEQUENCE [LARGE SCALE GENOMIC DNA]</scope>
    <source>
        <strain evidence="5">ATCC 51888 / DSM 1869 / NCIB 11706 / TK 0415</strain>
    </source>
</reference>
<evidence type="ECO:0000313" key="5">
    <source>
        <dbReference type="Proteomes" id="UP000002033"/>
    </source>
</evidence>
<name>D8JVC5_HYPDA</name>
<dbReference type="Proteomes" id="UP000002033">
    <property type="component" value="Chromosome"/>
</dbReference>
<dbReference type="HOGENOM" id="CLU_026632_6_0_5"/>
<dbReference type="Pfam" id="PF03354">
    <property type="entry name" value="TerL_ATPase"/>
    <property type="match status" value="1"/>
</dbReference>
<dbReference type="InterPro" id="IPR005021">
    <property type="entry name" value="Terminase_largesu-like"/>
</dbReference>
<dbReference type="EMBL" id="CP002083">
    <property type="protein sequence ID" value="ADJ24779.1"/>
    <property type="molecule type" value="Genomic_DNA"/>
</dbReference>
<organism evidence="4 5">
    <name type="scientific">Hyphomicrobium denitrificans (strain ATCC 51888 / DSM 1869 / NCIMB 11706 / TK 0415)</name>
    <dbReference type="NCBI Taxonomy" id="582899"/>
    <lineage>
        <taxon>Bacteria</taxon>
        <taxon>Pseudomonadati</taxon>
        <taxon>Pseudomonadota</taxon>
        <taxon>Alphaproteobacteria</taxon>
        <taxon>Hyphomicrobiales</taxon>
        <taxon>Hyphomicrobiaceae</taxon>
        <taxon>Hyphomicrobium</taxon>
    </lineage>
</organism>
<dbReference type="AlphaFoldDB" id="D8JVC5"/>
<dbReference type="InterPro" id="IPR046462">
    <property type="entry name" value="TerL_nuclease"/>
</dbReference>
<keyword evidence="5" id="KW-1185">Reference proteome</keyword>
<dbReference type="PANTHER" id="PTHR41287">
    <property type="match status" value="1"/>
</dbReference>
<dbReference type="GO" id="GO:0004519">
    <property type="term" value="F:endonuclease activity"/>
    <property type="evidence" value="ECO:0007669"/>
    <property type="project" value="InterPro"/>
</dbReference>
<protein>
    <submittedName>
        <fullName evidence="4">Terminase</fullName>
    </submittedName>
</protein>
<evidence type="ECO:0000313" key="4">
    <source>
        <dbReference type="EMBL" id="ADJ24779.1"/>
    </source>
</evidence>
<dbReference type="OrthoDB" id="9760250at2"/>
<proteinExistence type="predicted"/>
<dbReference type="RefSeq" id="WP_013216938.1">
    <property type="nucleotide sequence ID" value="NC_014313.1"/>
</dbReference>
<gene>
    <name evidence="4" type="ordered locus">Hden_2984</name>
</gene>
<dbReference type="STRING" id="582899.Hden_2984"/>
<accession>D8JVC5</accession>
<dbReference type="PANTHER" id="PTHR41287:SF1">
    <property type="entry name" value="PROTEIN YMFN"/>
    <property type="match status" value="1"/>
</dbReference>
<feature type="domain" description="Terminase large subunit-like ATPase" evidence="2">
    <location>
        <begin position="80"/>
        <end position="239"/>
    </location>
</feature>
<dbReference type="eggNOG" id="COG4626">
    <property type="taxonomic scope" value="Bacteria"/>
</dbReference>
<dbReference type="KEGG" id="hdn:Hden_2984"/>
<dbReference type="InterPro" id="IPR027417">
    <property type="entry name" value="P-loop_NTPase"/>
</dbReference>
<evidence type="ECO:0000259" key="2">
    <source>
        <dbReference type="Pfam" id="PF03354"/>
    </source>
</evidence>
<feature type="domain" description="Terminase large subunit-like endonuclease" evidence="3">
    <location>
        <begin position="267"/>
        <end position="549"/>
    </location>
</feature>
<dbReference type="InterPro" id="IPR046461">
    <property type="entry name" value="TerL_ATPase"/>
</dbReference>
<evidence type="ECO:0000256" key="1">
    <source>
        <dbReference type="SAM" id="MobiDB-lite"/>
    </source>
</evidence>
<sequence>MRAQESCADALPPGVEIGKQPDPLRPLAPGEPRYYSHWRQKPEGAWFNPIAAHNAVQFFPRYCRLTKKEWAGRPFHLEPWQRDWIVRQAFGWMRADGTRLYRRIIIWVPRKNGKTELIAGVSHLCLLGDGVIGAECYAIASSGDQSSIVFNAAKDMVDYSDELAEHYEVFEESLYLRDTRALFKALTGKARGKHGLGPVYLIGDEAHEWADDKLYTYVRNGMASASEPMEWIISTAGIEEGFGIEIWNESVGICEGSFDDPETLVVIYCAPQDAKIEIDIEDPLVWAEANPNLNVSVKYDYMVRGAREAVQSTAKENDFKRYHLNIWVGQNERWLPMPSWNACNIGGPEHWQHIAEQMYGRRCFGGLDLASTKDFCALVWIFPPENNETFWTILPRFWWPKVSMKIAAKKSRVPFESWEKIGALVTTPGNAADHAAIEEQVLADCELFKVEGLGIDLFNAHSVATNLSEKGVPVELVRFAMLSMSGPSKTLERLVLEEQLDHGGHPVLRWMASNTAIRRDGNENYMPCKKSSANKIDGIAANVMALAMAGKEAAPESYLASGELLVLPLN</sequence>
<evidence type="ECO:0000259" key="3">
    <source>
        <dbReference type="Pfam" id="PF20441"/>
    </source>
</evidence>